<keyword evidence="10" id="KW-1185">Reference proteome</keyword>
<keyword evidence="4" id="KW-0349">Heme</keyword>
<evidence type="ECO:0000256" key="2">
    <source>
        <dbReference type="ARBA" id="ARBA00005179"/>
    </source>
</evidence>
<dbReference type="SUPFAM" id="SSF48264">
    <property type="entry name" value="Cytochrome P450"/>
    <property type="match status" value="1"/>
</dbReference>
<keyword evidence="5" id="KW-0479">Metal-binding</keyword>
<comment type="cofactor">
    <cofactor evidence="1">
        <name>heme</name>
        <dbReference type="ChEBI" id="CHEBI:30413"/>
    </cofactor>
</comment>
<keyword evidence="8" id="KW-0503">Monooxygenase</keyword>
<reference evidence="9 10" key="1">
    <citation type="submission" date="2013-12" db="EMBL/GenBank/DDBJ databases">
        <authorList>
            <person name="Cubeta M."/>
            <person name="Pakala S."/>
            <person name="Fedorova N."/>
            <person name="Thomas E."/>
            <person name="Dean R."/>
            <person name="Jabaji S."/>
            <person name="Neate S."/>
            <person name="Toda T."/>
            <person name="Tavantzis S."/>
            <person name="Vilgalys R."/>
            <person name="Bharathan N."/>
            <person name="Pakala S."/>
            <person name="Losada L.S."/>
            <person name="Zafar N."/>
            <person name="Nierman W."/>
        </authorList>
    </citation>
    <scope>NUCLEOTIDE SEQUENCE [LARGE SCALE GENOMIC DNA]</scope>
    <source>
        <strain evidence="9 10">123E</strain>
    </source>
</reference>
<sequence>MSNSTIELLVSLRSLLDGAAFQSDKGALALDILETAKQHSNQLGLVIFRLLTARCIYPVFKRSTAFRQLDGPKPESVLWGGEPLLFRVETSLTAHKELLNTYGSVCKIKGMLGEDRLWVADPRALNEIVQKAYDSFHEAEIFLAWHRLALGNYLTTHHGKSTLPASIDIGTRCNARFSTQYLPPIICVNTPTFTAIAHQLEDIIASKAQANGGTFGTVDIHTWLSKVSLEMIGQAGMGYSFGAMDGKQHPYLKASNQLFASINEFWFLRPFLPTLVKFGPAGFRRAVVDCLPVEKVQELKNITDTMDTTAVHIYQKKKVALANGTLEPEIAAGQDVISMLLKQNEVVPPEEQMTEEEIIAHVNALVNAGNDTTR</sequence>
<dbReference type="Proteomes" id="UP000027456">
    <property type="component" value="Unassembled WGS sequence"/>
</dbReference>
<dbReference type="Pfam" id="PF00067">
    <property type="entry name" value="p450"/>
    <property type="match status" value="1"/>
</dbReference>
<dbReference type="HOGENOM" id="CLU_847814_0_0_1"/>
<dbReference type="OrthoDB" id="1470350at2759"/>
<dbReference type="AlphaFoldDB" id="A0A074RHL1"/>
<dbReference type="PANTHER" id="PTHR24305:SF166">
    <property type="entry name" value="CYTOCHROME P450 12A4, MITOCHONDRIAL-RELATED"/>
    <property type="match status" value="1"/>
</dbReference>
<proteinExistence type="inferred from homology"/>
<evidence type="ECO:0000256" key="4">
    <source>
        <dbReference type="ARBA" id="ARBA00022617"/>
    </source>
</evidence>
<evidence type="ECO:0000256" key="5">
    <source>
        <dbReference type="ARBA" id="ARBA00022723"/>
    </source>
</evidence>
<gene>
    <name evidence="9" type="ORF">V565_353930</name>
</gene>
<comment type="caution">
    <text evidence="9">The sequence shown here is derived from an EMBL/GenBank/DDBJ whole genome shotgun (WGS) entry which is preliminary data.</text>
</comment>
<accession>A0A074RHL1</accession>
<dbReference type="STRING" id="1423351.A0A074RHL1"/>
<evidence type="ECO:0000256" key="6">
    <source>
        <dbReference type="ARBA" id="ARBA00023002"/>
    </source>
</evidence>
<comment type="pathway">
    <text evidence="2">Secondary metabolite biosynthesis.</text>
</comment>
<dbReference type="GO" id="GO:0005506">
    <property type="term" value="F:iron ion binding"/>
    <property type="evidence" value="ECO:0007669"/>
    <property type="project" value="InterPro"/>
</dbReference>
<dbReference type="InterPro" id="IPR036396">
    <property type="entry name" value="Cyt_P450_sf"/>
</dbReference>
<dbReference type="Gene3D" id="1.10.630.10">
    <property type="entry name" value="Cytochrome P450"/>
    <property type="match status" value="1"/>
</dbReference>
<comment type="similarity">
    <text evidence="3">Belongs to the cytochrome P450 family.</text>
</comment>
<evidence type="ECO:0000313" key="10">
    <source>
        <dbReference type="Proteomes" id="UP000027456"/>
    </source>
</evidence>
<dbReference type="PANTHER" id="PTHR24305">
    <property type="entry name" value="CYTOCHROME P450"/>
    <property type="match status" value="1"/>
</dbReference>
<keyword evidence="6" id="KW-0560">Oxidoreductase</keyword>
<dbReference type="InterPro" id="IPR001128">
    <property type="entry name" value="Cyt_P450"/>
</dbReference>
<keyword evidence="7" id="KW-0408">Iron</keyword>
<protein>
    <submittedName>
        <fullName evidence="9">Cytochrome P450 family protein</fullName>
    </submittedName>
</protein>
<dbReference type="InterPro" id="IPR050121">
    <property type="entry name" value="Cytochrome_P450_monoxygenase"/>
</dbReference>
<evidence type="ECO:0000313" key="9">
    <source>
        <dbReference type="EMBL" id="KEP44895.1"/>
    </source>
</evidence>
<evidence type="ECO:0000256" key="8">
    <source>
        <dbReference type="ARBA" id="ARBA00023033"/>
    </source>
</evidence>
<dbReference type="GO" id="GO:0016705">
    <property type="term" value="F:oxidoreductase activity, acting on paired donors, with incorporation or reduction of molecular oxygen"/>
    <property type="evidence" value="ECO:0007669"/>
    <property type="project" value="InterPro"/>
</dbReference>
<evidence type="ECO:0000256" key="7">
    <source>
        <dbReference type="ARBA" id="ARBA00023004"/>
    </source>
</evidence>
<organism evidence="9 10">
    <name type="scientific">Rhizoctonia solani 123E</name>
    <dbReference type="NCBI Taxonomy" id="1423351"/>
    <lineage>
        <taxon>Eukaryota</taxon>
        <taxon>Fungi</taxon>
        <taxon>Dikarya</taxon>
        <taxon>Basidiomycota</taxon>
        <taxon>Agaricomycotina</taxon>
        <taxon>Agaricomycetes</taxon>
        <taxon>Cantharellales</taxon>
        <taxon>Ceratobasidiaceae</taxon>
        <taxon>Rhizoctonia</taxon>
    </lineage>
</organism>
<dbReference type="EMBL" id="AZST01002607">
    <property type="protein sequence ID" value="KEP44895.1"/>
    <property type="molecule type" value="Genomic_DNA"/>
</dbReference>
<dbReference type="GO" id="GO:0020037">
    <property type="term" value="F:heme binding"/>
    <property type="evidence" value="ECO:0007669"/>
    <property type="project" value="InterPro"/>
</dbReference>
<name>A0A074RHL1_9AGAM</name>
<evidence type="ECO:0000256" key="3">
    <source>
        <dbReference type="ARBA" id="ARBA00010617"/>
    </source>
</evidence>
<dbReference type="GO" id="GO:0004497">
    <property type="term" value="F:monooxygenase activity"/>
    <property type="evidence" value="ECO:0007669"/>
    <property type="project" value="UniProtKB-KW"/>
</dbReference>
<evidence type="ECO:0000256" key="1">
    <source>
        <dbReference type="ARBA" id="ARBA00001971"/>
    </source>
</evidence>